<dbReference type="InterPro" id="IPR036390">
    <property type="entry name" value="WH_DNA-bd_sf"/>
</dbReference>
<dbReference type="SUPFAM" id="SSF46785">
    <property type="entry name" value="Winged helix' DNA-binding domain"/>
    <property type="match status" value="1"/>
</dbReference>
<keyword evidence="2" id="KW-1185">Reference proteome</keyword>
<dbReference type="AlphaFoldDB" id="A0A5D5AQG2"/>
<proteinExistence type="predicted"/>
<dbReference type="RefSeq" id="WP_149081697.1">
    <property type="nucleotide sequence ID" value="NZ_VTAW01000014.1"/>
</dbReference>
<dbReference type="Gene3D" id="1.10.10.10">
    <property type="entry name" value="Winged helix-like DNA-binding domain superfamily/Winged helix DNA-binding domain"/>
    <property type="match status" value="1"/>
</dbReference>
<organism evidence="1 2">
    <name type="scientific">Natrialba swarupiae</name>
    <dbReference type="NCBI Taxonomy" id="2448032"/>
    <lineage>
        <taxon>Archaea</taxon>
        <taxon>Methanobacteriati</taxon>
        <taxon>Methanobacteriota</taxon>
        <taxon>Stenosarchaea group</taxon>
        <taxon>Halobacteria</taxon>
        <taxon>Halobacteriales</taxon>
        <taxon>Natrialbaceae</taxon>
        <taxon>Natrialba</taxon>
    </lineage>
</organism>
<evidence type="ECO:0000313" key="2">
    <source>
        <dbReference type="Proteomes" id="UP000324104"/>
    </source>
</evidence>
<sequence>MELNATDRQVLAKLREGRCTPRYLADELSRDKSYISQRLKRLREEEYVVRIHRGLYKHARIEERTISAAKKAESLDKQELLTASEALASPDRQPQQEIPAEFAVQIEFKTPDIKTAASQINQSGTAEEQEVLESVFHNLLWSLLQDGSLSNKELRDAGTRIGEHLSDTDFRDIQQYTTAIKQQLTTHPNIELQIVNGSRVITYSDESIVIHI</sequence>
<dbReference type="EMBL" id="VTAW01000014">
    <property type="protein sequence ID" value="TYT61710.1"/>
    <property type="molecule type" value="Genomic_DNA"/>
</dbReference>
<dbReference type="Proteomes" id="UP000324104">
    <property type="component" value="Unassembled WGS sequence"/>
</dbReference>
<name>A0A5D5AQG2_9EURY</name>
<dbReference type="InterPro" id="IPR011991">
    <property type="entry name" value="ArsR-like_HTH"/>
</dbReference>
<gene>
    <name evidence="1" type="ORF">FYC77_11755</name>
</gene>
<protein>
    <submittedName>
        <fullName evidence="1">Winged helix-turn-helix transcriptional regulator</fullName>
    </submittedName>
</protein>
<reference evidence="1 2" key="1">
    <citation type="submission" date="2019-08" db="EMBL/GenBank/DDBJ databases">
        <title>Archaea genome.</title>
        <authorList>
            <person name="Kajale S."/>
            <person name="Shouche Y."/>
            <person name="Deshpande N."/>
            <person name="Sharma A."/>
        </authorList>
    </citation>
    <scope>NUCLEOTIDE SEQUENCE [LARGE SCALE GENOMIC DNA]</scope>
    <source>
        <strain evidence="1 2">ESP3B_9</strain>
    </source>
</reference>
<comment type="caution">
    <text evidence="1">The sequence shown here is derived from an EMBL/GenBank/DDBJ whole genome shotgun (WGS) entry which is preliminary data.</text>
</comment>
<dbReference type="CDD" id="cd00090">
    <property type="entry name" value="HTH_ARSR"/>
    <property type="match status" value="1"/>
</dbReference>
<dbReference type="Pfam" id="PF13412">
    <property type="entry name" value="HTH_24"/>
    <property type="match status" value="1"/>
</dbReference>
<dbReference type="InterPro" id="IPR036388">
    <property type="entry name" value="WH-like_DNA-bd_sf"/>
</dbReference>
<evidence type="ECO:0000313" key="1">
    <source>
        <dbReference type="EMBL" id="TYT61710.1"/>
    </source>
</evidence>
<accession>A0A5D5AQG2</accession>